<reference evidence="2 3" key="1">
    <citation type="submission" date="2016-12" db="EMBL/GenBank/DDBJ databases">
        <title>Genomic comparison of strains in the 'Actinomyces naeslundii' group.</title>
        <authorList>
            <person name="Mughal S.R."/>
            <person name="Do T."/>
            <person name="Gilbert S.C."/>
            <person name="Witherden E.A."/>
            <person name="Didelot X."/>
            <person name="Beighton D."/>
        </authorList>
    </citation>
    <scope>NUCLEOTIDE SEQUENCE [LARGE SCALE GENOMIC DNA]</scope>
    <source>
        <strain evidence="2 3">WE6B-3</strain>
    </source>
</reference>
<evidence type="ECO:0000313" key="3">
    <source>
        <dbReference type="Proteomes" id="UP000186781"/>
    </source>
</evidence>
<organism evidence="2 3">
    <name type="scientific">Actinomyces naeslundii</name>
    <dbReference type="NCBI Taxonomy" id="1655"/>
    <lineage>
        <taxon>Bacteria</taxon>
        <taxon>Bacillati</taxon>
        <taxon>Actinomycetota</taxon>
        <taxon>Actinomycetes</taxon>
        <taxon>Actinomycetales</taxon>
        <taxon>Actinomycetaceae</taxon>
        <taxon>Actinomyces</taxon>
    </lineage>
</organism>
<gene>
    <name evidence="2" type="ORF">BKH13_00365</name>
</gene>
<dbReference type="Proteomes" id="UP000186781">
    <property type="component" value="Unassembled WGS sequence"/>
</dbReference>
<sequence length="120" mass="13087">MTDFGDVDEAAKELAAFENAYEEAARALAAAHKRIRARRWPTEEEQISLRAATRFIAGRLKLEEAAEAVRTSEAALVAARAELRGAAVAATERGIPKRSVAKLAGVSRVSLDDWLTPRQK</sequence>
<protein>
    <recommendedName>
        <fullName evidence="4">Helix-turn-helix domain-containing protein</fullName>
    </recommendedName>
</protein>
<proteinExistence type="predicted"/>
<keyword evidence="1" id="KW-0175">Coiled coil</keyword>
<dbReference type="EMBL" id="MSKX01000002">
    <property type="protein sequence ID" value="OLO86340.1"/>
    <property type="molecule type" value="Genomic_DNA"/>
</dbReference>
<keyword evidence="3" id="KW-1185">Reference proteome</keyword>
<comment type="caution">
    <text evidence="2">The sequence shown here is derived from an EMBL/GenBank/DDBJ whole genome shotgun (WGS) entry which is preliminary data.</text>
</comment>
<evidence type="ECO:0000313" key="2">
    <source>
        <dbReference type="EMBL" id="OLO86340.1"/>
    </source>
</evidence>
<evidence type="ECO:0000256" key="1">
    <source>
        <dbReference type="SAM" id="Coils"/>
    </source>
</evidence>
<accession>A0ABX3F6K9</accession>
<name>A0ABX3F6K9_ACTNA</name>
<dbReference type="RefSeq" id="WP_075409544.1">
    <property type="nucleotide sequence ID" value="NZ_MSKX01000002.1"/>
</dbReference>
<evidence type="ECO:0008006" key="4">
    <source>
        <dbReference type="Google" id="ProtNLM"/>
    </source>
</evidence>
<feature type="coiled-coil region" evidence="1">
    <location>
        <begin position="7"/>
        <end position="34"/>
    </location>
</feature>